<keyword evidence="1" id="KW-1133">Transmembrane helix</keyword>
<accession>A0A6J4HVY6</accession>
<keyword evidence="1" id="KW-0812">Transmembrane</keyword>
<protein>
    <recommendedName>
        <fullName evidence="2">DUF7305 domain-containing protein</fullName>
    </recommendedName>
</protein>
<dbReference type="EMBL" id="CADCTF010000067">
    <property type="protein sequence ID" value="CAA9234254.1"/>
    <property type="molecule type" value="Genomic_DNA"/>
</dbReference>
<reference evidence="3" key="1">
    <citation type="submission" date="2020-02" db="EMBL/GenBank/DDBJ databases">
        <authorList>
            <person name="Meier V. D."/>
        </authorList>
    </citation>
    <scope>NUCLEOTIDE SEQUENCE</scope>
    <source>
        <strain evidence="3">AVDCRST_MAG50</strain>
    </source>
</reference>
<sequence length="402" mass="42352">MRPLRRPTSNGEDESGSVIMAVTIAMVISMLLAVTVSTVMSSQTTTRIDQNRTNAFQHANAGIDQALYRIDSGTATADFTDTFTSSGSTYAVTATMVTPGQNATWRVRSVGTDASGQARAAIATIAADPLFLNGFFTLDTFYLTGNQTSPIAYRSSLCPDASCSVSPPVPAMLGTNSTFDGSAATTAHFLQNWQGFNMYGKATQAEANAACDDGRCSSLGGLVVPHTDKFVPAIPSSDGAAGCPSGGNITGVIQPGRYLCNQPVNMTGTVTVGSGGDGSGIVRLWINESFSVGAGAQVNPSKPPWKMQVYQPAKADGSPDGTQWSGTVCDSKIWALLYTPGLRIDCNGSHQPEFWGAVVAHLHGGTGNHFQFHMDLDSVAREHNGKYVLKDWRECPVGVLDC</sequence>
<organism evidence="3">
    <name type="scientific">uncultured Acidimicrobiales bacterium</name>
    <dbReference type="NCBI Taxonomy" id="310071"/>
    <lineage>
        <taxon>Bacteria</taxon>
        <taxon>Bacillati</taxon>
        <taxon>Actinomycetota</taxon>
        <taxon>Acidimicrobiia</taxon>
        <taxon>Acidimicrobiales</taxon>
        <taxon>environmental samples</taxon>
    </lineage>
</organism>
<name>A0A6J4HVY6_9ACTN</name>
<gene>
    <name evidence="3" type="ORF">AVDCRST_MAG50-1233</name>
</gene>
<keyword evidence="1" id="KW-0472">Membrane</keyword>
<proteinExistence type="predicted"/>
<evidence type="ECO:0000313" key="3">
    <source>
        <dbReference type="EMBL" id="CAA9234254.1"/>
    </source>
</evidence>
<evidence type="ECO:0000259" key="2">
    <source>
        <dbReference type="Pfam" id="PF23981"/>
    </source>
</evidence>
<dbReference type="InterPro" id="IPR055729">
    <property type="entry name" value="DUF7305"/>
</dbReference>
<dbReference type="Pfam" id="PF23981">
    <property type="entry name" value="DUF7305"/>
    <property type="match status" value="1"/>
</dbReference>
<dbReference type="AlphaFoldDB" id="A0A6J4HVY6"/>
<feature type="transmembrane region" description="Helical" evidence="1">
    <location>
        <begin position="21"/>
        <end position="40"/>
    </location>
</feature>
<evidence type="ECO:0000256" key="1">
    <source>
        <dbReference type="SAM" id="Phobius"/>
    </source>
</evidence>
<feature type="domain" description="DUF7305" evidence="2">
    <location>
        <begin position="262"/>
        <end position="377"/>
    </location>
</feature>